<name>A0A9P6SS20_9FUNG</name>
<gene>
    <name evidence="2" type="ORF">BGZ65_009257</name>
</gene>
<dbReference type="AlphaFoldDB" id="A0A9P6SS20"/>
<evidence type="ECO:0000256" key="1">
    <source>
        <dbReference type="SAM" id="MobiDB-lite"/>
    </source>
</evidence>
<dbReference type="EMBL" id="JAAAHW010001422">
    <property type="protein sequence ID" value="KAF9995119.1"/>
    <property type="molecule type" value="Genomic_DNA"/>
</dbReference>
<reference evidence="2" key="1">
    <citation type="journal article" date="2020" name="Fungal Divers.">
        <title>Resolving the Mortierellaceae phylogeny through synthesis of multi-gene phylogenetics and phylogenomics.</title>
        <authorList>
            <person name="Vandepol N."/>
            <person name="Liber J."/>
            <person name="Desiro A."/>
            <person name="Na H."/>
            <person name="Kennedy M."/>
            <person name="Barry K."/>
            <person name="Grigoriev I.V."/>
            <person name="Miller A.N."/>
            <person name="O'Donnell K."/>
            <person name="Stajich J.E."/>
            <person name="Bonito G."/>
        </authorList>
    </citation>
    <scope>NUCLEOTIDE SEQUENCE</scope>
    <source>
        <strain evidence="2">MES-2147</strain>
    </source>
</reference>
<keyword evidence="3" id="KW-1185">Reference proteome</keyword>
<accession>A0A9P6SS20</accession>
<feature type="compositionally biased region" description="Polar residues" evidence="1">
    <location>
        <begin position="45"/>
        <end position="57"/>
    </location>
</feature>
<evidence type="ECO:0000313" key="2">
    <source>
        <dbReference type="EMBL" id="KAF9995119.1"/>
    </source>
</evidence>
<proteinExistence type="predicted"/>
<protein>
    <submittedName>
        <fullName evidence="2">Uncharacterized protein</fullName>
    </submittedName>
</protein>
<comment type="caution">
    <text evidence="2">The sequence shown here is derived from an EMBL/GenBank/DDBJ whole genome shotgun (WGS) entry which is preliminary data.</text>
</comment>
<sequence>MKRCVVSLTLTLTLRPSSFSILHNLQARRPQKSHRTNDGGADTDIGSQAEDSGNNSS</sequence>
<feature type="non-terminal residue" evidence="2">
    <location>
        <position position="57"/>
    </location>
</feature>
<evidence type="ECO:0000313" key="3">
    <source>
        <dbReference type="Proteomes" id="UP000749646"/>
    </source>
</evidence>
<organism evidence="2 3">
    <name type="scientific">Modicella reniformis</name>
    <dbReference type="NCBI Taxonomy" id="1440133"/>
    <lineage>
        <taxon>Eukaryota</taxon>
        <taxon>Fungi</taxon>
        <taxon>Fungi incertae sedis</taxon>
        <taxon>Mucoromycota</taxon>
        <taxon>Mortierellomycotina</taxon>
        <taxon>Mortierellomycetes</taxon>
        <taxon>Mortierellales</taxon>
        <taxon>Mortierellaceae</taxon>
        <taxon>Modicella</taxon>
    </lineage>
</organism>
<dbReference type="Proteomes" id="UP000749646">
    <property type="component" value="Unassembled WGS sequence"/>
</dbReference>
<feature type="region of interest" description="Disordered" evidence="1">
    <location>
        <begin position="25"/>
        <end position="57"/>
    </location>
</feature>